<organism evidence="5 6">
    <name type="scientific">Acropora cervicornis</name>
    <name type="common">Staghorn coral</name>
    <dbReference type="NCBI Taxonomy" id="6130"/>
    <lineage>
        <taxon>Eukaryota</taxon>
        <taxon>Metazoa</taxon>
        <taxon>Cnidaria</taxon>
        <taxon>Anthozoa</taxon>
        <taxon>Hexacorallia</taxon>
        <taxon>Scleractinia</taxon>
        <taxon>Astrocoeniina</taxon>
        <taxon>Acroporidae</taxon>
        <taxon>Acropora</taxon>
    </lineage>
</organism>
<keyword evidence="2 5" id="KW-0689">Ribosomal protein</keyword>
<reference evidence="5" key="2">
    <citation type="journal article" date="2023" name="Science">
        <title>Genomic signatures of disease resistance in endangered staghorn corals.</title>
        <authorList>
            <person name="Vollmer S.V."/>
            <person name="Selwyn J.D."/>
            <person name="Despard B.A."/>
            <person name="Roesel C.L."/>
        </authorList>
    </citation>
    <scope>NUCLEOTIDE SEQUENCE</scope>
    <source>
        <strain evidence="5">K2</strain>
    </source>
</reference>
<dbReference type="FunFam" id="1.10.287.1480:FF:000001">
    <property type="entry name" value="30S ribosomal protein S14"/>
    <property type="match status" value="1"/>
</dbReference>
<dbReference type="Pfam" id="PF00253">
    <property type="entry name" value="Ribosomal_S14"/>
    <property type="match status" value="1"/>
</dbReference>
<dbReference type="Gene3D" id="1.10.287.1480">
    <property type="match status" value="1"/>
</dbReference>
<gene>
    <name evidence="5" type="ORF">P5673_016923</name>
</gene>
<evidence type="ECO:0000256" key="1">
    <source>
        <dbReference type="ARBA" id="ARBA00009083"/>
    </source>
</evidence>
<dbReference type="GO" id="GO:0006412">
    <property type="term" value="P:translation"/>
    <property type="evidence" value="ECO:0007669"/>
    <property type="project" value="InterPro"/>
</dbReference>
<evidence type="ECO:0000256" key="3">
    <source>
        <dbReference type="ARBA" id="ARBA00023274"/>
    </source>
</evidence>
<evidence type="ECO:0000256" key="2">
    <source>
        <dbReference type="ARBA" id="ARBA00022980"/>
    </source>
</evidence>
<evidence type="ECO:0000313" key="5">
    <source>
        <dbReference type="EMBL" id="KAK2560556.1"/>
    </source>
</evidence>
<dbReference type="SUPFAM" id="SSF57716">
    <property type="entry name" value="Glucocorticoid receptor-like (DNA-binding domain)"/>
    <property type="match status" value="1"/>
</dbReference>
<dbReference type="EMBL" id="JARQWQ010000036">
    <property type="protein sequence ID" value="KAK2560556.1"/>
    <property type="molecule type" value="Genomic_DNA"/>
</dbReference>
<evidence type="ECO:0000256" key="4">
    <source>
        <dbReference type="ARBA" id="ARBA00083755"/>
    </source>
</evidence>
<name>A0AAD9QGK3_ACRCE</name>
<sequence>MATLFRKCCAWRYFVGQLYSSHGGLSSNFEKILCSKSFTTSTSMQKYYLLPNYLKKCGRRDMKRRALYEDHEMERSNLRVLKKNDILPSAVRQKAASDMDKLPLNSSITRVRNRCVLTDRGRGIVGKYRISRMMFRYYADKGLIAGMQKAQW</sequence>
<dbReference type="InterPro" id="IPR001209">
    <property type="entry name" value="Ribosomal_uS14"/>
</dbReference>
<dbReference type="GO" id="GO:0005763">
    <property type="term" value="C:mitochondrial small ribosomal subunit"/>
    <property type="evidence" value="ECO:0007669"/>
    <property type="project" value="TreeGrafter"/>
</dbReference>
<dbReference type="AlphaFoldDB" id="A0AAD9QGK3"/>
<proteinExistence type="inferred from homology"/>
<accession>A0AAD9QGK3</accession>
<comment type="similarity">
    <text evidence="1">Belongs to the universal ribosomal protein uS14 family.</text>
</comment>
<keyword evidence="6" id="KW-1185">Reference proteome</keyword>
<dbReference type="Proteomes" id="UP001249851">
    <property type="component" value="Unassembled WGS sequence"/>
</dbReference>
<dbReference type="GO" id="GO:0003735">
    <property type="term" value="F:structural constituent of ribosome"/>
    <property type="evidence" value="ECO:0007669"/>
    <property type="project" value="InterPro"/>
</dbReference>
<dbReference type="PANTHER" id="PTHR19836:SF19">
    <property type="entry name" value="SMALL RIBOSOMAL SUBUNIT PROTEIN US14M"/>
    <property type="match status" value="1"/>
</dbReference>
<dbReference type="PANTHER" id="PTHR19836">
    <property type="entry name" value="30S RIBOSOMAL PROTEIN S14"/>
    <property type="match status" value="1"/>
</dbReference>
<protein>
    <recommendedName>
        <fullName evidence="4">28S ribosomal protein S14, mitochondrial</fullName>
    </recommendedName>
</protein>
<keyword evidence="3" id="KW-0687">Ribonucleoprotein</keyword>
<comment type="caution">
    <text evidence="5">The sequence shown here is derived from an EMBL/GenBank/DDBJ whole genome shotgun (WGS) entry which is preliminary data.</text>
</comment>
<reference evidence="5" key="1">
    <citation type="journal article" date="2023" name="G3 (Bethesda)">
        <title>Whole genome assembly and annotation of the endangered Caribbean coral Acropora cervicornis.</title>
        <authorList>
            <person name="Selwyn J.D."/>
            <person name="Vollmer S.V."/>
        </authorList>
    </citation>
    <scope>NUCLEOTIDE SEQUENCE</scope>
    <source>
        <strain evidence="5">K2</strain>
    </source>
</reference>
<evidence type="ECO:0000313" key="6">
    <source>
        <dbReference type="Proteomes" id="UP001249851"/>
    </source>
</evidence>